<feature type="region of interest" description="Disordered" evidence="1">
    <location>
        <begin position="171"/>
        <end position="199"/>
    </location>
</feature>
<feature type="region of interest" description="Disordered" evidence="1">
    <location>
        <begin position="280"/>
        <end position="336"/>
    </location>
</feature>
<dbReference type="AlphaFoldDB" id="A0AA88A489"/>
<reference evidence="3" key="1">
    <citation type="submission" date="2023-07" db="EMBL/GenBank/DDBJ databases">
        <title>draft genome sequence of fig (Ficus carica).</title>
        <authorList>
            <person name="Takahashi T."/>
            <person name="Nishimura K."/>
        </authorList>
    </citation>
    <scope>NUCLEOTIDE SEQUENCE</scope>
</reference>
<proteinExistence type="predicted"/>
<sequence length="336" mass="36343">MILRTTSKLVSYSGRSGKSYAVAALADATASKSETESSKASGSNGVSASEAPKIKSKKVSRAERRAMVADFVHKYKAMNDGKLPCTSIVVKQVGGSYYVTKNILQELQSQLKLSSANNANQNTTGKERINQDGRVSDEKAILTSTIPVNAGIENDMKMLVTNRVDINDASEKHTEAESGSQHSSSIEKSSSKEVATVDCYSESAEQSSILRRDAENVLQSSHGKLDMMEAKDAVSDIVETPSSLLREEFDNASRPCRVDSENSGIKEALANGDNLVSITEENTSHIVDTKRVSHSGRENMEDNKHKEAVSEELRSKDGSTDKPEHDEGTPRDKPAG</sequence>
<evidence type="ECO:0000259" key="2">
    <source>
        <dbReference type="Pfam" id="PF25896"/>
    </source>
</evidence>
<dbReference type="PANTHER" id="PTHR34568:SF4">
    <property type="entry name" value="OS02G0638000 PROTEIN"/>
    <property type="match status" value="1"/>
</dbReference>
<evidence type="ECO:0000313" key="3">
    <source>
        <dbReference type="EMBL" id="GMN46127.1"/>
    </source>
</evidence>
<feature type="compositionally biased region" description="Basic and acidic residues" evidence="1">
    <location>
        <begin position="287"/>
        <end position="336"/>
    </location>
</feature>
<evidence type="ECO:0000313" key="4">
    <source>
        <dbReference type="Proteomes" id="UP001187192"/>
    </source>
</evidence>
<dbReference type="PANTHER" id="PTHR34568">
    <property type="entry name" value="RRM DOMAIN-CONTAINING PROTEIN"/>
    <property type="match status" value="1"/>
</dbReference>
<dbReference type="InterPro" id="IPR058942">
    <property type="entry name" value="AT3G52170-like"/>
</dbReference>
<feature type="region of interest" description="Disordered" evidence="1">
    <location>
        <begin position="29"/>
        <end position="59"/>
    </location>
</feature>
<feature type="compositionally biased region" description="Low complexity" evidence="1">
    <location>
        <begin position="177"/>
        <end position="188"/>
    </location>
</feature>
<name>A0AA88A489_FICCA</name>
<organism evidence="3 4">
    <name type="scientific">Ficus carica</name>
    <name type="common">Common fig</name>
    <dbReference type="NCBI Taxonomy" id="3494"/>
    <lineage>
        <taxon>Eukaryota</taxon>
        <taxon>Viridiplantae</taxon>
        <taxon>Streptophyta</taxon>
        <taxon>Embryophyta</taxon>
        <taxon>Tracheophyta</taxon>
        <taxon>Spermatophyta</taxon>
        <taxon>Magnoliopsida</taxon>
        <taxon>eudicotyledons</taxon>
        <taxon>Gunneridae</taxon>
        <taxon>Pentapetalae</taxon>
        <taxon>rosids</taxon>
        <taxon>fabids</taxon>
        <taxon>Rosales</taxon>
        <taxon>Moraceae</taxon>
        <taxon>Ficeae</taxon>
        <taxon>Ficus</taxon>
    </lineage>
</organism>
<evidence type="ECO:0000256" key="1">
    <source>
        <dbReference type="SAM" id="MobiDB-lite"/>
    </source>
</evidence>
<protein>
    <recommendedName>
        <fullName evidence="2">AT3G52170-like helix-turn-helix domain-containing protein</fullName>
    </recommendedName>
</protein>
<gene>
    <name evidence="3" type="ORF">TIFTF001_015311</name>
</gene>
<keyword evidence="4" id="KW-1185">Reference proteome</keyword>
<accession>A0AA88A489</accession>
<dbReference type="EMBL" id="BTGU01000022">
    <property type="protein sequence ID" value="GMN46127.1"/>
    <property type="molecule type" value="Genomic_DNA"/>
</dbReference>
<dbReference type="InterPro" id="IPR058941">
    <property type="entry name" value="HTH_AT3G52170-like"/>
</dbReference>
<feature type="domain" description="AT3G52170-like helix-turn-helix" evidence="2">
    <location>
        <begin position="60"/>
        <end position="108"/>
    </location>
</feature>
<dbReference type="Proteomes" id="UP001187192">
    <property type="component" value="Unassembled WGS sequence"/>
</dbReference>
<comment type="caution">
    <text evidence="3">The sequence shown here is derived from an EMBL/GenBank/DDBJ whole genome shotgun (WGS) entry which is preliminary data.</text>
</comment>
<dbReference type="Pfam" id="PF25896">
    <property type="entry name" value="HTH_AT3G52170"/>
    <property type="match status" value="1"/>
</dbReference>